<sequence>MLAGVLSAYIGSALLSSVIGDAVITTFPSLAATATPEVVLGYRDRGWTVAETTNGLCLITDARIGAVEFVDNVAEGVERYLRANALSGPCLEIPGRSRRHIHLVVGIDRAPGAVATLHAAGAVVHTQGATLALPPTRLSTGSVRWLLSPEQAPWVPPVVTLAAAVRATRDGCADVERRTSATA</sequence>
<name>A0ABP9K7E7_9NOCA</name>
<reference evidence="2" key="1">
    <citation type="journal article" date="2019" name="Int. J. Syst. Evol. Microbiol.">
        <title>The Global Catalogue of Microorganisms (GCM) 10K type strain sequencing project: providing services to taxonomists for standard genome sequencing and annotation.</title>
        <authorList>
            <consortium name="The Broad Institute Genomics Platform"/>
            <consortium name="The Broad Institute Genome Sequencing Center for Infectious Disease"/>
            <person name="Wu L."/>
            <person name="Ma J."/>
        </authorList>
    </citation>
    <scope>NUCLEOTIDE SEQUENCE [LARGE SCALE GENOMIC DNA]</scope>
    <source>
        <strain evidence="2">JCM 18298</strain>
    </source>
</reference>
<comment type="caution">
    <text evidence="1">The sequence shown here is derived from an EMBL/GenBank/DDBJ whole genome shotgun (WGS) entry which is preliminary data.</text>
</comment>
<gene>
    <name evidence="1" type="ORF">GCM10023318_21630</name>
</gene>
<accession>A0ABP9K7E7</accession>
<dbReference type="EMBL" id="BAABJM010000002">
    <property type="protein sequence ID" value="GAA5050879.1"/>
    <property type="molecule type" value="Genomic_DNA"/>
</dbReference>
<keyword evidence="2" id="KW-1185">Reference proteome</keyword>
<protein>
    <submittedName>
        <fullName evidence="1">Uncharacterized protein</fullName>
    </submittedName>
</protein>
<evidence type="ECO:0000313" key="2">
    <source>
        <dbReference type="Proteomes" id="UP001500603"/>
    </source>
</evidence>
<organism evidence="1 2">
    <name type="scientific">Nocardia callitridis</name>
    <dbReference type="NCBI Taxonomy" id="648753"/>
    <lineage>
        <taxon>Bacteria</taxon>
        <taxon>Bacillati</taxon>
        <taxon>Actinomycetota</taxon>
        <taxon>Actinomycetes</taxon>
        <taxon>Mycobacteriales</taxon>
        <taxon>Nocardiaceae</taxon>
        <taxon>Nocardia</taxon>
    </lineage>
</organism>
<evidence type="ECO:0000313" key="1">
    <source>
        <dbReference type="EMBL" id="GAA5050879.1"/>
    </source>
</evidence>
<dbReference type="Proteomes" id="UP001500603">
    <property type="component" value="Unassembled WGS sequence"/>
</dbReference>
<proteinExistence type="predicted"/>